<sequence length="182" mass="20029">MFFRFYNQPGRNLPQEKQRELRNELLTIAQTCLHPVPDYQCLSSRPDALENKLIVVAYNGTDPENDEAGTKEQPPSAVGFTSAMYLDVPDVEHAVLHTGLTVAVPAVQRTGILAHLFSQLFLHVMPLHPDGMWVTTLAAVLSSLVQSEKVLYNTYPCPATPENPSLSPPPATARAPGDRARN</sequence>
<name>A0A8H7DF20_9AGAR</name>
<feature type="region of interest" description="Disordered" evidence="1">
    <location>
        <begin position="159"/>
        <end position="182"/>
    </location>
</feature>
<evidence type="ECO:0000256" key="1">
    <source>
        <dbReference type="SAM" id="MobiDB-lite"/>
    </source>
</evidence>
<organism evidence="2 3">
    <name type="scientific">Mycena venus</name>
    <dbReference type="NCBI Taxonomy" id="2733690"/>
    <lineage>
        <taxon>Eukaryota</taxon>
        <taxon>Fungi</taxon>
        <taxon>Dikarya</taxon>
        <taxon>Basidiomycota</taxon>
        <taxon>Agaricomycotina</taxon>
        <taxon>Agaricomycetes</taxon>
        <taxon>Agaricomycetidae</taxon>
        <taxon>Agaricales</taxon>
        <taxon>Marasmiineae</taxon>
        <taxon>Mycenaceae</taxon>
        <taxon>Mycena</taxon>
    </lineage>
</organism>
<dbReference type="Proteomes" id="UP000620124">
    <property type="component" value="Unassembled WGS sequence"/>
</dbReference>
<dbReference type="EMBL" id="JACAZI010000002">
    <property type="protein sequence ID" value="KAF7369116.1"/>
    <property type="molecule type" value="Genomic_DNA"/>
</dbReference>
<reference evidence="2" key="1">
    <citation type="submission" date="2020-05" db="EMBL/GenBank/DDBJ databases">
        <title>Mycena genomes resolve the evolution of fungal bioluminescence.</title>
        <authorList>
            <person name="Tsai I.J."/>
        </authorList>
    </citation>
    <scope>NUCLEOTIDE SEQUENCE</scope>
    <source>
        <strain evidence="2">CCC161011</strain>
    </source>
</reference>
<evidence type="ECO:0000313" key="3">
    <source>
        <dbReference type="Proteomes" id="UP000620124"/>
    </source>
</evidence>
<evidence type="ECO:0000313" key="2">
    <source>
        <dbReference type="EMBL" id="KAF7369116.1"/>
    </source>
</evidence>
<protein>
    <submittedName>
        <fullName evidence="2">Membrane protein</fullName>
    </submittedName>
</protein>
<accession>A0A8H7DF20</accession>
<keyword evidence="3" id="KW-1185">Reference proteome</keyword>
<gene>
    <name evidence="2" type="ORF">MVEN_00238800</name>
</gene>
<comment type="caution">
    <text evidence="2">The sequence shown here is derived from an EMBL/GenBank/DDBJ whole genome shotgun (WGS) entry which is preliminary data.</text>
</comment>
<dbReference type="OrthoDB" id="4841025at2759"/>
<feature type="compositionally biased region" description="Pro residues" evidence="1">
    <location>
        <begin position="159"/>
        <end position="171"/>
    </location>
</feature>
<proteinExistence type="predicted"/>
<dbReference type="AlphaFoldDB" id="A0A8H7DF20"/>